<keyword evidence="7" id="KW-1185">Reference proteome</keyword>
<dbReference type="InterPro" id="IPR050397">
    <property type="entry name" value="Env_Response_Regulators"/>
</dbReference>
<feature type="domain" description="HTH crp-type" evidence="5">
    <location>
        <begin position="130"/>
        <end position="197"/>
    </location>
</feature>
<dbReference type="SUPFAM" id="SSF51206">
    <property type="entry name" value="cAMP-binding domain-like"/>
    <property type="match status" value="1"/>
</dbReference>
<evidence type="ECO:0000256" key="3">
    <source>
        <dbReference type="ARBA" id="ARBA00023163"/>
    </source>
</evidence>
<keyword evidence="6" id="KW-0808">Transferase</keyword>
<organism evidence="6 7">
    <name type="scientific">Parafilimonas terrae</name>
    <dbReference type="NCBI Taxonomy" id="1465490"/>
    <lineage>
        <taxon>Bacteria</taxon>
        <taxon>Pseudomonadati</taxon>
        <taxon>Bacteroidota</taxon>
        <taxon>Chitinophagia</taxon>
        <taxon>Chitinophagales</taxon>
        <taxon>Chitinophagaceae</taxon>
        <taxon>Parafilimonas</taxon>
    </lineage>
</organism>
<dbReference type="Pfam" id="PF13545">
    <property type="entry name" value="HTH_Crp_2"/>
    <property type="match status" value="1"/>
</dbReference>
<evidence type="ECO:0000313" key="7">
    <source>
        <dbReference type="Proteomes" id="UP000199031"/>
    </source>
</evidence>
<dbReference type="EMBL" id="FOXQ01000002">
    <property type="protein sequence ID" value="SFP85644.1"/>
    <property type="molecule type" value="Genomic_DNA"/>
</dbReference>
<dbReference type="OrthoDB" id="667966at2"/>
<dbReference type="SUPFAM" id="SSF46785">
    <property type="entry name" value="Winged helix' DNA-binding domain"/>
    <property type="match status" value="1"/>
</dbReference>
<dbReference type="Proteomes" id="UP000199031">
    <property type="component" value="Unassembled WGS sequence"/>
</dbReference>
<dbReference type="InterPro" id="IPR012318">
    <property type="entry name" value="HTH_CRP"/>
</dbReference>
<evidence type="ECO:0000256" key="2">
    <source>
        <dbReference type="ARBA" id="ARBA00023125"/>
    </source>
</evidence>
<dbReference type="GO" id="GO:0005829">
    <property type="term" value="C:cytosol"/>
    <property type="evidence" value="ECO:0007669"/>
    <property type="project" value="TreeGrafter"/>
</dbReference>
<evidence type="ECO:0000313" key="6">
    <source>
        <dbReference type="EMBL" id="SFP85644.1"/>
    </source>
</evidence>
<keyword evidence="2" id="KW-0238">DNA-binding</keyword>
<dbReference type="GO" id="GO:0016301">
    <property type="term" value="F:kinase activity"/>
    <property type="evidence" value="ECO:0007669"/>
    <property type="project" value="UniProtKB-KW"/>
</dbReference>
<gene>
    <name evidence="6" type="ORF">SAMN05444277_102266</name>
</gene>
<dbReference type="PANTHER" id="PTHR24567">
    <property type="entry name" value="CRP FAMILY TRANSCRIPTIONAL REGULATORY PROTEIN"/>
    <property type="match status" value="1"/>
</dbReference>
<name>A0A1I5TRF2_9BACT</name>
<dbReference type="CDD" id="cd00092">
    <property type="entry name" value="HTH_CRP"/>
    <property type="match status" value="1"/>
</dbReference>
<protein>
    <submittedName>
        <fullName evidence="6">cAMP-binding domain of CRP or a regulatory subunit of cAMP-dependent protein kinases</fullName>
    </submittedName>
</protein>
<proteinExistence type="predicted"/>
<dbReference type="STRING" id="1465490.SAMN05444277_102266"/>
<dbReference type="GO" id="GO:0003677">
    <property type="term" value="F:DNA binding"/>
    <property type="evidence" value="ECO:0007669"/>
    <property type="project" value="UniProtKB-KW"/>
</dbReference>
<evidence type="ECO:0000259" key="4">
    <source>
        <dbReference type="PROSITE" id="PS50042"/>
    </source>
</evidence>
<keyword evidence="3" id="KW-0804">Transcription</keyword>
<feature type="domain" description="Cyclic nucleotide-binding" evidence="4">
    <location>
        <begin position="15"/>
        <end position="105"/>
    </location>
</feature>
<dbReference type="PANTHER" id="PTHR24567:SF28">
    <property type="entry name" value="LISTERIOLYSIN REGULATORY PROTEIN"/>
    <property type="match status" value="1"/>
</dbReference>
<sequence>MIQEDILLTYGATFRKYTKDQCIFFEGDEPLFFFQISKGSVRMVNIFRDGKEFIQGLFNEGQSFGEPSLLINSCYPATAIANEDTVIIKMTKENFLYLLRNNDEILYDFATMLGAMLYMKTAMTKEIARERPHHRIATLLHMLKKQSGCPKEKTFKIELSRQRIADMLGLRVETVIRNMKRLEEDGFIAIKKGKAYI</sequence>
<dbReference type="InterPro" id="IPR018490">
    <property type="entry name" value="cNMP-bd_dom_sf"/>
</dbReference>
<dbReference type="Pfam" id="PF00027">
    <property type="entry name" value="cNMP_binding"/>
    <property type="match status" value="1"/>
</dbReference>
<dbReference type="InterPro" id="IPR036388">
    <property type="entry name" value="WH-like_DNA-bd_sf"/>
</dbReference>
<dbReference type="PROSITE" id="PS50042">
    <property type="entry name" value="CNMP_BINDING_3"/>
    <property type="match status" value="1"/>
</dbReference>
<keyword evidence="6" id="KW-0418">Kinase</keyword>
<dbReference type="Gene3D" id="1.10.10.10">
    <property type="entry name" value="Winged helix-like DNA-binding domain superfamily/Winged helix DNA-binding domain"/>
    <property type="match status" value="1"/>
</dbReference>
<dbReference type="GO" id="GO:0003700">
    <property type="term" value="F:DNA-binding transcription factor activity"/>
    <property type="evidence" value="ECO:0007669"/>
    <property type="project" value="TreeGrafter"/>
</dbReference>
<evidence type="ECO:0000259" key="5">
    <source>
        <dbReference type="PROSITE" id="PS51063"/>
    </source>
</evidence>
<dbReference type="InterPro" id="IPR014710">
    <property type="entry name" value="RmlC-like_jellyroll"/>
</dbReference>
<dbReference type="InterPro" id="IPR036390">
    <property type="entry name" value="WH_DNA-bd_sf"/>
</dbReference>
<dbReference type="SMART" id="SM00100">
    <property type="entry name" value="cNMP"/>
    <property type="match status" value="1"/>
</dbReference>
<dbReference type="Gene3D" id="2.60.120.10">
    <property type="entry name" value="Jelly Rolls"/>
    <property type="match status" value="1"/>
</dbReference>
<dbReference type="AlphaFoldDB" id="A0A1I5TRF2"/>
<reference evidence="6 7" key="1">
    <citation type="submission" date="2016-10" db="EMBL/GenBank/DDBJ databases">
        <authorList>
            <person name="de Groot N.N."/>
        </authorList>
    </citation>
    <scope>NUCLEOTIDE SEQUENCE [LARGE SCALE GENOMIC DNA]</scope>
    <source>
        <strain evidence="6 7">DSM 28286</strain>
    </source>
</reference>
<dbReference type="CDD" id="cd00038">
    <property type="entry name" value="CAP_ED"/>
    <property type="match status" value="1"/>
</dbReference>
<dbReference type="InterPro" id="IPR000595">
    <property type="entry name" value="cNMP-bd_dom"/>
</dbReference>
<dbReference type="PROSITE" id="PS51063">
    <property type="entry name" value="HTH_CRP_2"/>
    <property type="match status" value="1"/>
</dbReference>
<dbReference type="SMART" id="SM00419">
    <property type="entry name" value="HTH_CRP"/>
    <property type="match status" value="1"/>
</dbReference>
<keyword evidence="1" id="KW-0805">Transcription regulation</keyword>
<dbReference type="PRINTS" id="PR00034">
    <property type="entry name" value="HTHCRP"/>
</dbReference>
<accession>A0A1I5TRF2</accession>
<dbReference type="RefSeq" id="WP_090655994.1">
    <property type="nucleotide sequence ID" value="NZ_FOXQ01000002.1"/>
</dbReference>
<evidence type="ECO:0000256" key="1">
    <source>
        <dbReference type="ARBA" id="ARBA00023015"/>
    </source>
</evidence>